<organism evidence="2 3">
    <name type="scientific">Conger conger</name>
    <name type="common">Conger eel</name>
    <name type="synonym">Muraena conger</name>
    <dbReference type="NCBI Taxonomy" id="82655"/>
    <lineage>
        <taxon>Eukaryota</taxon>
        <taxon>Metazoa</taxon>
        <taxon>Chordata</taxon>
        <taxon>Craniata</taxon>
        <taxon>Vertebrata</taxon>
        <taxon>Euteleostomi</taxon>
        <taxon>Actinopterygii</taxon>
        <taxon>Neopterygii</taxon>
        <taxon>Teleostei</taxon>
        <taxon>Anguilliformes</taxon>
        <taxon>Congridae</taxon>
        <taxon>Conger</taxon>
    </lineage>
</organism>
<accession>A0A9Q1HT68</accession>
<feature type="region of interest" description="Disordered" evidence="1">
    <location>
        <begin position="1"/>
        <end position="24"/>
    </location>
</feature>
<evidence type="ECO:0000313" key="2">
    <source>
        <dbReference type="EMBL" id="KAJ8260824.1"/>
    </source>
</evidence>
<feature type="compositionally biased region" description="Polar residues" evidence="1">
    <location>
        <begin position="1"/>
        <end position="23"/>
    </location>
</feature>
<name>A0A9Q1HT68_CONCO</name>
<dbReference type="EMBL" id="JAFJMO010000012">
    <property type="protein sequence ID" value="KAJ8260824.1"/>
    <property type="molecule type" value="Genomic_DNA"/>
</dbReference>
<reference evidence="2" key="1">
    <citation type="journal article" date="2023" name="Science">
        <title>Genome structures resolve the early diversification of teleost fishes.</title>
        <authorList>
            <person name="Parey E."/>
            <person name="Louis A."/>
            <person name="Montfort J."/>
            <person name="Bouchez O."/>
            <person name="Roques C."/>
            <person name="Iampietro C."/>
            <person name="Lluch J."/>
            <person name="Castinel A."/>
            <person name="Donnadieu C."/>
            <person name="Desvignes T."/>
            <person name="Floi Bucao C."/>
            <person name="Jouanno E."/>
            <person name="Wen M."/>
            <person name="Mejri S."/>
            <person name="Dirks R."/>
            <person name="Jansen H."/>
            <person name="Henkel C."/>
            <person name="Chen W.J."/>
            <person name="Zahm M."/>
            <person name="Cabau C."/>
            <person name="Klopp C."/>
            <person name="Thompson A.W."/>
            <person name="Robinson-Rechavi M."/>
            <person name="Braasch I."/>
            <person name="Lecointre G."/>
            <person name="Bobe J."/>
            <person name="Postlethwait J.H."/>
            <person name="Berthelot C."/>
            <person name="Roest Crollius H."/>
            <person name="Guiguen Y."/>
        </authorList>
    </citation>
    <scope>NUCLEOTIDE SEQUENCE</scope>
    <source>
        <strain evidence="2">Concon-B</strain>
    </source>
</reference>
<comment type="caution">
    <text evidence="2">The sequence shown here is derived from an EMBL/GenBank/DDBJ whole genome shotgun (WGS) entry which is preliminary data.</text>
</comment>
<dbReference type="OrthoDB" id="10556984at2759"/>
<sequence>MQEWTATTGSPWETGSACPSGSQTTTLAPLTTTLMGPRTTASSRSTAAGGVPTARAELLTPVTSPVPNCSPLTSVLRLRVPSVWSEIPTGSELGWHGGTGVRGTMSISTSRAAECEIDTQREAPFPLPCQLCDHSLLIFNGETLLIPLLVCIKILKKYK</sequence>
<evidence type="ECO:0000256" key="1">
    <source>
        <dbReference type="SAM" id="MobiDB-lite"/>
    </source>
</evidence>
<dbReference type="AlphaFoldDB" id="A0A9Q1HT68"/>
<dbReference type="Proteomes" id="UP001152803">
    <property type="component" value="Unassembled WGS sequence"/>
</dbReference>
<evidence type="ECO:0000313" key="3">
    <source>
        <dbReference type="Proteomes" id="UP001152803"/>
    </source>
</evidence>
<gene>
    <name evidence="2" type="ORF">COCON_G00165470</name>
</gene>
<protein>
    <submittedName>
        <fullName evidence="2">Uncharacterized protein</fullName>
    </submittedName>
</protein>
<keyword evidence="3" id="KW-1185">Reference proteome</keyword>
<proteinExistence type="predicted"/>